<protein>
    <submittedName>
        <fullName evidence="3">Integrase</fullName>
    </submittedName>
</protein>
<dbReference type="AlphaFoldDB" id="A0A0L0QVX3"/>
<evidence type="ECO:0000256" key="1">
    <source>
        <dbReference type="ARBA" id="ARBA00023172"/>
    </source>
</evidence>
<organism evidence="3 4">
    <name type="scientific">Virgibacillus pantothenticus</name>
    <dbReference type="NCBI Taxonomy" id="1473"/>
    <lineage>
        <taxon>Bacteria</taxon>
        <taxon>Bacillati</taxon>
        <taxon>Bacillota</taxon>
        <taxon>Bacilli</taxon>
        <taxon>Bacillales</taxon>
        <taxon>Bacillaceae</taxon>
        <taxon>Virgibacillus</taxon>
    </lineage>
</organism>
<proteinExistence type="predicted"/>
<evidence type="ECO:0000313" key="4">
    <source>
        <dbReference type="Proteomes" id="UP000036780"/>
    </source>
</evidence>
<dbReference type="InterPro" id="IPR002104">
    <property type="entry name" value="Integrase_catalytic"/>
</dbReference>
<dbReference type="InterPro" id="IPR013762">
    <property type="entry name" value="Integrase-like_cat_sf"/>
</dbReference>
<dbReference type="EMBL" id="LGTO01000001">
    <property type="protein sequence ID" value="KNE22719.1"/>
    <property type="molecule type" value="Genomic_DNA"/>
</dbReference>
<feature type="domain" description="Tyr recombinase" evidence="2">
    <location>
        <begin position="1"/>
        <end position="74"/>
    </location>
</feature>
<reference evidence="4" key="1">
    <citation type="submission" date="2015-07" db="EMBL/GenBank/DDBJ databases">
        <title>Fjat-10053 dsm26.</title>
        <authorList>
            <person name="Liu B."/>
            <person name="Wang J."/>
            <person name="Zhu Y."/>
            <person name="Liu G."/>
            <person name="Chen Q."/>
            <person name="Chen Z."/>
            <person name="Lan J."/>
            <person name="Che J."/>
            <person name="Ge C."/>
            <person name="Shi H."/>
            <person name="Pan Z."/>
            <person name="Liu X."/>
        </authorList>
    </citation>
    <scope>NUCLEOTIDE SEQUENCE [LARGE SCALE GENOMIC DNA]</scope>
    <source>
        <strain evidence="4">DSM 26</strain>
    </source>
</reference>
<dbReference type="PATRIC" id="fig|1473.5.peg.140"/>
<name>A0A0L0QVX3_VIRPA</name>
<dbReference type="Pfam" id="PF00589">
    <property type="entry name" value="Phage_integrase"/>
    <property type="match status" value="1"/>
</dbReference>
<keyword evidence="1" id="KW-0233">DNA recombination</keyword>
<dbReference type="PROSITE" id="PS51898">
    <property type="entry name" value="TYR_RECOMBINASE"/>
    <property type="match status" value="1"/>
</dbReference>
<dbReference type="SUPFAM" id="SSF56349">
    <property type="entry name" value="DNA breaking-rejoining enzymes"/>
    <property type="match status" value="1"/>
</dbReference>
<dbReference type="GO" id="GO:0003677">
    <property type="term" value="F:DNA binding"/>
    <property type="evidence" value="ECO:0007669"/>
    <property type="project" value="InterPro"/>
</dbReference>
<evidence type="ECO:0000313" key="3">
    <source>
        <dbReference type="EMBL" id="KNE22719.1"/>
    </source>
</evidence>
<accession>A0A0L0QVX3</accession>
<evidence type="ECO:0000259" key="2">
    <source>
        <dbReference type="PROSITE" id="PS51898"/>
    </source>
</evidence>
<dbReference type="InterPro" id="IPR011010">
    <property type="entry name" value="DNA_brk_join_enz"/>
</dbReference>
<dbReference type="GO" id="GO:0015074">
    <property type="term" value="P:DNA integration"/>
    <property type="evidence" value="ECO:0007669"/>
    <property type="project" value="InterPro"/>
</dbReference>
<comment type="caution">
    <text evidence="3">The sequence shown here is derived from an EMBL/GenBank/DDBJ whole genome shotgun (WGS) entry which is preliminary data.</text>
</comment>
<dbReference type="Gene3D" id="1.10.443.10">
    <property type="entry name" value="Intergrase catalytic core"/>
    <property type="match status" value="1"/>
</dbReference>
<sequence length="76" mass="9038">MSYYVYYHEKFKKIMQQLELKHKPHDCRHTFATLMDNAGANKLSIKRIMGHADKDITDKVYTHKDIEQLLIAIDML</sequence>
<dbReference type="GO" id="GO:0006310">
    <property type="term" value="P:DNA recombination"/>
    <property type="evidence" value="ECO:0007669"/>
    <property type="project" value="UniProtKB-KW"/>
</dbReference>
<gene>
    <name evidence="3" type="ORF">AFK71_00415</name>
</gene>
<dbReference type="Proteomes" id="UP000036780">
    <property type="component" value="Unassembled WGS sequence"/>
</dbReference>
<keyword evidence="4" id="KW-1185">Reference proteome</keyword>